<dbReference type="InterPro" id="IPR024087">
    <property type="entry name" value="Creatininase-like_sf"/>
</dbReference>
<keyword evidence="2" id="KW-0479">Metal-binding</keyword>
<dbReference type="EMBL" id="RBIL01000002">
    <property type="protein sequence ID" value="RKQ88262.1"/>
    <property type="molecule type" value="Genomic_DNA"/>
</dbReference>
<gene>
    <name evidence="6" type="ORF">C8N24_6304</name>
</gene>
<keyword evidence="3 6" id="KW-0378">Hydrolase</keyword>
<proteinExistence type="inferred from homology"/>
<dbReference type="NCBIfam" id="TIGR03964">
    <property type="entry name" value="mycofact_creat"/>
    <property type="match status" value="1"/>
</dbReference>
<dbReference type="SUPFAM" id="SSF102215">
    <property type="entry name" value="Creatininase"/>
    <property type="match status" value="1"/>
</dbReference>
<keyword evidence="4" id="KW-0862">Zinc</keyword>
<evidence type="ECO:0000313" key="6">
    <source>
        <dbReference type="EMBL" id="RKQ88262.1"/>
    </source>
</evidence>
<keyword evidence="7" id="KW-1185">Reference proteome</keyword>
<dbReference type="GO" id="GO:0016811">
    <property type="term" value="F:hydrolase activity, acting on carbon-nitrogen (but not peptide) bonds, in linear amides"/>
    <property type="evidence" value="ECO:0007669"/>
    <property type="project" value="TreeGrafter"/>
</dbReference>
<dbReference type="RefSeq" id="WP_211340199.1">
    <property type="nucleotide sequence ID" value="NZ_RBIL01000002.1"/>
</dbReference>
<dbReference type="PANTHER" id="PTHR35005:SF1">
    <property type="entry name" value="2-AMINO-5-FORMYLAMINO-6-RIBOSYLAMINOPYRIMIDIN-4(3H)-ONE 5'-MONOPHOSPHATE DEFORMYLASE"/>
    <property type="match status" value="1"/>
</dbReference>
<sequence>MGDLASPAATARLAVVPLGATEQHGPHLPLGTDTAIAVALAEGLVATRGDAVVAPALPYGSSGEHAGFPGTLSIGQDALRLVLLELARSWDGPMLFVCAHGGNAEPLAAALHELPDARGWTPTFSGDAHAGHVETSLMLALAPEHVGAAREPGNAAPLAELLPAMRAGGVRAVAPNGILGDPTRASAAEGRELLARAIADLVAFTADWLDP</sequence>
<evidence type="ECO:0000256" key="2">
    <source>
        <dbReference type="ARBA" id="ARBA00022723"/>
    </source>
</evidence>
<comment type="cofactor">
    <cofactor evidence="1">
        <name>Zn(2+)</name>
        <dbReference type="ChEBI" id="CHEBI:29105"/>
    </cofactor>
</comment>
<protein>
    <submittedName>
        <fullName evidence="6">Creatinine amidohydrolase</fullName>
    </submittedName>
</protein>
<dbReference type="InterPro" id="IPR023871">
    <property type="entry name" value="MftE"/>
</dbReference>
<evidence type="ECO:0000256" key="4">
    <source>
        <dbReference type="ARBA" id="ARBA00022833"/>
    </source>
</evidence>
<comment type="similarity">
    <text evidence="5">Belongs to the creatininase superfamily.</text>
</comment>
<dbReference type="InterPro" id="IPR003785">
    <property type="entry name" value="Creatininase/forma_Hydrolase"/>
</dbReference>
<dbReference type="Proteomes" id="UP000278962">
    <property type="component" value="Unassembled WGS sequence"/>
</dbReference>
<dbReference type="PANTHER" id="PTHR35005">
    <property type="entry name" value="3-DEHYDRO-SCYLLO-INOSOSE HYDROLASE"/>
    <property type="match status" value="1"/>
</dbReference>
<dbReference type="GO" id="GO:0009231">
    <property type="term" value="P:riboflavin biosynthetic process"/>
    <property type="evidence" value="ECO:0007669"/>
    <property type="project" value="TreeGrafter"/>
</dbReference>
<accession>A0A660L616</accession>
<dbReference type="AlphaFoldDB" id="A0A660L616"/>
<evidence type="ECO:0000313" key="7">
    <source>
        <dbReference type="Proteomes" id="UP000278962"/>
    </source>
</evidence>
<organism evidence="6 7">
    <name type="scientific">Solirubrobacter pauli</name>
    <dbReference type="NCBI Taxonomy" id="166793"/>
    <lineage>
        <taxon>Bacteria</taxon>
        <taxon>Bacillati</taxon>
        <taxon>Actinomycetota</taxon>
        <taxon>Thermoleophilia</taxon>
        <taxon>Solirubrobacterales</taxon>
        <taxon>Solirubrobacteraceae</taxon>
        <taxon>Solirubrobacter</taxon>
    </lineage>
</organism>
<evidence type="ECO:0000256" key="1">
    <source>
        <dbReference type="ARBA" id="ARBA00001947"/>
    </source>
</evidence>
<evidence type="ECO:0000256" key="5">
    <source>
        <dbReference type="ARBA" id="ARBA00024029"/>
    </source>
</evidence>
<name>A0A660L616_9ACTN</name>
<reference evidence="6 7" key="1">
    <citation type="submission" date="2018-10" db="EMBL/GenBank/DDBJ databases">
        <title>Genomic Encyclopedia of Archaeal and Bacterial Type Strains, Phase II (KMG-II): from individual species to whole genera.</title>
        <authorList>
            <person name="Goeker M."/>
        </authorList>
    </citation>
    <scope>NUCLEOTIDE SEQUENCE [LARGE SCALE GENOMIC DNA]</scope>
    <source>
        <strain evidence="6 7">DSM 14954</strain>
    </source>
</reference>
<dbReference type="GO" id="GO:0046872">
    <property type="term" value="F:metal ion binding"/>
    <property type="evidence" value="ECO:0007669"/>
    <property type="project" value="UniProtKB-KW"/>
</dbReference>
<dbReference type="Pfam" id="PF02633">
    <property type="entry name" value="Creatininase"/>
    <property type="match status" value="1"/>
</dbReference>
<comment type="caution">
    <text evidence="6">The sequence shown here is derived from an EMBL/GenBank/DDBJ whole genome shotgun (WGS) entry which is preliminary data.</text>
</comment>
<evidence type="ECO:0000256" key="3">
    <source>
        <dbReference type="ARBA" id="ARBA00022801"/>
    </source>
</evidence>
<dbReference type="Gene3D" id="3.40.50.10310">
    <property type="entry name" value="Creatininase"/>
    <property type="match status" value="1"/>
</dbReference>